<dbReference type="SUPFAM" id="SSF50370">
    <property type="entry name" value="Ricin B-like lectins"/>
    <property type="match status" value="1"/>
</dbReference>
<dbReference type="SMART" id="SM00458">
    <property type="entry name" value="RICIN"/>
    <property type="match status" value="1"/>
</dbReference>
<evidence type="ECO:0000313" key="2">
    <source>
        <dbReference type="EMBL" id="KAJ3666685.1"/>
    </source>
</evidence>
<name>A0AA38J3S4_9CUCU</name>
<evidence type="ECO:0000259" key="1">
    <source>
        <dbReference type="SMART" id="SM00458"/>
    </source>
</evidence>
<evidence type="ECO:0000313" key="3">
    <source>
        <dbReference type="Proteomes" id="UP001168821"/>
    </source>
</evidence>
<accession>A0AA38J3S4</accession>
<dbReference type="PROSITE" id="PS50231">
    <property type="entry name" value="RICIN_B_LECTIN"/>
    <property type="match status" value="1"/>
</dbReference>
<organism evidence="2 3">
    <name type="scientific">Zophobas morio</name>
    <dbReference type="NCBI Taxonomy" id="2755281"/>
    <lineage>
        <taxon>Eukaryota</taxon>
        <taxon>Metazoa</taxon>
        <taxon>Ecdysozoa</taxon>
        <taxon>Arthropoda</taxon>
        <taxon>Hexapoda</taxon>
        <taxon>Insecta</taxon>
        <taxon>Pterygota</taxon>
        <taxon>Neoptera</taxon>
        <taxon>Endopterygota</taxon>
        <taxon>Coleoptera</taxon>
        <taxon>Polyphaga</taxon>
        <taxon>Cucujiformia</taxon>
        <taxon>Tenebrionidae</taxon>
        <taxon>Zophobas</taxon>
    </lineage>
</organism>
<reference evidence="2" key="1">
    <citation type="journal article" date="2023" name="G3 (Bethesda)">
        <title>Whole genome assemblies of Zophobas morio and Tenebrio molitor.</title>
        <authorList>
            <person name="Kaur S."/>
            <person name="Stinson S.A."/>
            <person name="diCenzo G.C."/>
        </authorList>
    </citation>
    <scope>NUCLEOTIDE SEQUENCE</scope>
    <source>
        <strain evidence="2">QUZm001</strain>
    </source>
</reference>
<dbReference type="InterPro" id="IPR000772">
    <property type="entry name" value="Ricin_B_lectin"/>
</dbReference>
<proteinExistence type="predicted"/>
<dbReference type="Proteomes" id="UP001168821">
    <property type="component" value="Unassembled WGS sequence"/>
</dbReference>
<dbReference type="Gene3D" id="2.80.10.50">
    <property type="match status" value="1"/>
</dbReference>
<keyword evidence="3" id="KW-1185">Reference proteome</keyword>
<dbReference type="CDD" id="cd00161">
    <property type="entry name" value="beta-trefoil_Ricin-like"/>
    <property type="match status" value="1"/>
</dbReference>
<dbReference type="AlphaFoldDB" id="A0AA38J3S4"/>
<feature type="domain" description="Ricin B lectin" evidence="1">
    <location>
        <begin position="7"/>
        <end position="133"/>
    </location>
</feature>
<comment type="caution">
    <text evidence="2">The sequence shown here is derived from an EMBL/GenBank/DDBJ whole genome shotgun (WGS) entry which is preliminary data.</text>
</comment>
<protein>
    <recommendedName>
        <fullName evidence="1">Ricin B lectin domain-containing protein</fullName>
    </recommendedName>
</protein>
<dbReference type="EMBL" id="JALNTZ010000001">
    <property type="protein sequence ID" value="KAJ3666685.1"/>
    <property type="molecule type" value="Genomic_DNA"/>
</dbReference>
<dbReference type="Pfam" id="PF14200">
    <property type="entry name" value="RicinB_lectin_2"/>
    <property type="match status" value="1"/>
</dbReference>
<sequence>MSYCQTDRYLVIRNQKSGLVLDASEYLVKLQYFMGFPPQLWKLESAGLGTFFIVNKGNGQALDIQGEANNGNNLITYAKHGGITQQWFINSDGTIVSAVGDWAINICQSSYFAGNTIIAYNKHGGPNQKFHLQYE</sequence>
<gene>
    <name evidence="2" type="ORF">Zmor_002119</name>
</gene>
<dbReference type="InterPro" id="IPR035992">
    <property type="entry name" value="Ricin_B-like_lectins"/>
</dbReference>